<proteinExistence type="predicted"/>
<dbReference type="STRING" id="1797516.A3D26_04265"/>
<accession>A0A1G1V734</accession>
<sequence>MKDSDVRFVFVGLPQDARKLARLVEVIPDGWSGLTGRLDIIPEMALVAVPGVGYRFKGISGLECDVVGAREGGYRVEPDYMRLVSGRDPVSFVEFYLHNPYAACRVVDRARAVAAAVVESGYRGELSFRLDDNRQNTKAVVHFFLNPPEGRVPHIIVRLIDRSVDGLLPEDEECIMPFVDACRAQGLQEQVLVPA</sequence>
<name>A0A1G1V734_9BACT</name>
<protein>
    <submittedName>
        <fullName evidence="1">Uncharacterized protein</fullName>
    </submittedName>
</protein>
<reference evidence="1 2" key="1">
    <citation type="journal article" date="2016" name="Nat. Commun.">
        <title>Thousands of microbial genomes shed light on interconnected biogeochemical processes in an aquifer system.</title>
        <authorList>
            <person name="Anantharaman K."/>
            <person name="Brown C.T."/>
            <person name="Hug L.A."/>
            <person name="Sharon I."/>
            <person name="Castelle C.J."/>
            <person name="Probst A.J."/>
            <person name="Thomas B.C."/>
            <person name="Singh A."/>
            <person name="Wilkins M.J."/>
            <person name="Karaoz U."/>
            <person name="Brodie E.L."/>
            <person name="Williams K.H."/>
            <person name="Hubbard S.S."/>
            <person name="Banfield J.F."/>
        </authorList>
    </citation>
    <scope>NUCLEOTIDE SEQUENCE [LARGE SCALE GENOMIC DNA]</scope>
</reference>
<evidence type="ECO:0000313" key="2">
    <source>
        <dbReference type="Proteomes" id="UP000178319"/>
    </source>
</evidence>
<organism evidence="1 2">
    <name type="scientific">Candidatus Blackburnbacteria bacterium RIFCSPHIGHO2_02_FULL_44_20</name>
    <dbReference type="NCBI Taxonomy" id="1797516"/>
    <lineage>
        <taxon>Bacteria</taxon>
        <taxon>Candidatus Blackburniibacteriota</taxon>
    </lineage>
</organism>
<dbReference type="AlphaFoldDB" id="A0A1G1V734"/>
<gene>
    <name evidence="1" type="ORF">A3D26_04265</name>
</gene>
<dbReference type="Proteomes" id="UP000178319">
    <property type="component" value="Unassembled WGS sequence"/>
</dbReference>
<comment type="caution">
    <text evidence="1">The sequence shown here is derived from an EMBL/GenBank/DDBJ whole genome shotgun (WGS) entry which is preliminary data.</text>
</comment>
<dbReference type="EMBL" id="MHBZ01000021">
    <property type="protein sequence ID" value="OGY11225.1"/>
    <property type="molecule type" value="Genomic_DNA"/>
</dbReference>
<evidence type="ECO:0000313" key="1">
    <source>
        <dbReference type="EMBL" id="OGY11225.1"/>
    </source>
</evidence>